<keyword evidence="1" id="KW-0472">Membrane</keyword>
<keyword evidence="3" id="KW-1185">Reference proteome</keyword>
<dbReference type="Pfam" id="PF05656">
    <property type="entry name" value="DUF805"/>
    <property type="match status" value="1"/>
</dbReference>
<gene>
    <name evidence="2" type="ORF">V3328_05410</name>
</gene>
<dbReference type="Proteomes" id="UP001378188">
    <property type="component" value="Unassembled WGS sequence"/>
</dbReference>
<dbReference type="InterPro" id="IPR008523">
    <property type="entry name" value="DUF805"/>
</dbReference>
<dbReference type="EMBL" id="JAZHOF010000002">
    <property type="protein sequence ID" value="MEJ8570898.1"/>
    <property type="molecule type" value="Genomic_DNA"/>
</dbReference>
<reference evidence="2 3" key="1">
    <citation type="submission" date="2024-02" db="EMBL/GenBank/DDBJ databases">
        <title>Genome analysis and characterization of Microbaculum marinisediminis sp. nov., isolated from marine sediment.</title>
        <authorList>
            <person name="Du Z.-J."/>
            <person name="Ye Y.-Q."/>
            <person name="Zhang Z.-R."/>
            <person name="Yuan S.-M."/>
            <person name="Zhang X.-Y."/>
        </authorList>
    </citation>
    <scope>NUCLEOTIDE SEQUENCE [LARGE SCALE GENOMIC DNA]</scope>
    <source>
        <strain evidence="2 3">SDUM1044001</strain>
    </source>
</reference>
<protein>
    <submittedName>
        <fullName evidence="2">DUF805 domain-containing protein</fullName>
    </submittedName>
</protein>
<feature type="transmembrane region" description="Helical" evidence="1">
    <location>
        <begin position="77"/>
        <end position="99"/>
    </location>
</feature>
<keyword evidence="1" id="KW-0812">Transmembrane</keyword>
<evidence type="ECO:0000313" key="3">
    <source>
        <dbReference type="Proteomes" id="UP001378188"/>
    </source>
</evidence>
<proteinExistence type="predicted"/>
<feature type="transmembrane region" description="Helical" evidence="1">
    <location>
        <begin position="46"/>
        <end position="65"/>
    </location>
</feature>
<evidence type="ECO:0000256" key="1">
    <source>
        <dbReference type="SAM" id="Phobius"/>
    </source>
</evidence>
<evidence type="ECO:0000313" key="2">
    <source>
        <dbReference type="EMBL" id="MEJ8570898.1"/>
    </source>
</evidence>
<dbReference type="GO" id="GO:0005886">
    <property type="term" value="C:plasma membrane"/>
    <property type="evidence" value="ECO:0007669"/>
    <property type="project" value="TreeGrafter"/>
</dbReference>
<organism evidence="2 3">
    <name type="scientific">Microbaculum marinum</name>
    <dbReference type="NCBI Taxonomy" id="1764581"/>
    <lineage>
        <taxon>Bacteria</taxon>
        <taxon>Pseudomonadati</taxon>
        <taxon>Pseudomonadota</taxon>
        <taxon>Alphaproteobacteria</taxon>
        <taxon>Hyphomicrobiales</taxon>
        <taxon>Tepidamorphaceae</taxon>
        <taxon>Microbaculum</taxon>
    </lineage>
</organism>
<dbReference type="AlphaFoldDB" id="A0AAW9RPQ9"/>
<name>A0AAW9RPQ9_9HYPH</name>
<feature type="transmembrane region" description="Helical" evidence="1">
    <location>
        <begin position="20"/>
        <end position="40"/>
    </location>
</feature>
<comment type="caution">
    <text evidence="2">The sequence shown here is derived from an EMBL/GenBank/DDBJ whole genome shotgun (WGS) entry which is preliminary data.</text>
</comment>
<keyword evidence="1" id="KW-1133">Transmembrane helix</keyword>
<accession>A0AAW9RPQ9</accession>
<dbReference type="PANTHER" id="PTHR34980">
    <property type="entry name" value="INNER MEMBRANE PROTEIN-RELATED-RELATED"/>
    <property type="match status" value="1"/>
</dbReference>
<dbReference type="RefSeq" id="WP_340328594.1">
    <property type="nucleotide sequence ID" value="NZ_JAZHOF010000002.1"/>
</dbReference>
<sequence>MDWHNLFWSFEGRISRMPFWIGGLILGVIHWVISGIAYGIGGQTTMSVVGGIVSLILIYPSLAVATKRWHDRDKSGWWTLIILIPVVGIIWYIVVLGFLRGTDGPNRYGPDPLTGQ</sequence>